<dbReference type="PANTHER" id="PTHR11736:SF14">
    <property type="entry name" value="NSE3 HOMOLOG, SMC5-SMC6 COMPLEX COMPONENT"/>
    <property type="match status" value="1"/>
</dbReference>
<dbReference type="PROSITE" id="PS50838">
    <property type="entry name" value="MAGE"/>
    <property type="match status" value="1"/>
</dbReference>
<dbReference type="PANTHER" id="PTHR11736">
    <property type="entry name" value="MELANOMA-ASSOCIATED ANTIGEN MAGE ANTIGEN"/>
    <property type="match status" value="1"/>
</dbReference>
<dbReference type="AlphaFoldDB" id="A0A8C4YJI2"/>
<dbReference type="InterPro" id="IPR037445">
    <property type="entry name" value="MAGE"/>
</dbReference>
<sequence length="351" mass="37793">MSSALPRDQAPTLSVRRAPVASEGVSTMPGHWQRLLALDVSGTSISAAALALPEKDEAAQTTCCPLAVAGTACASLGVVSHVGPVRKVTNPSTVDSGATRASSPVHVSSPVRTMVELFPQKESPPCCILCGRMRQDGSGGSEGFWAAAGGETPSITSTSLVSNLPRLEVEKLKKDDWTANLGLLNIILSFLFMKGNDAKESPGWELLRRPRVDPGMRHEVFGDVNKLVTEESLRQKYLEYNRIPHTDPSKFEFQMQILGFVAKIQNKDLTAWSTKYTELAAEEAAVGGPGELIGAGRVWFIAGRKKEHLWVLWAGAGPAVCRFPRIGSRSPGRTVAIPAAPLPWSEHGHLW</sequence>
<dbReference type="InterPro" id="IPR002190">
    <property type="entry name" value="MHD_dom"/>
</dbReference>
<organism evidence="3 4">
    <name type="scientific">Gopherus evgoodei</name>
    <name type="common">Goodes thornscrub tortoise</name>
    <dbReference type="NCBI Taxonomy" id="1825980"/>
    <lineage>
        <taxon>Eukaryota</taxon>
        <taxon>Metazoa</taxon>
        <taxon>Chordata</taxon>
        <taxon>Craniata</taxon>
        <taxon>Vertebrata</taxon>
        <taxon>Euteleostomi</taxon>
        <taxon>Archelosauria</taxon>
        <taxon>Testudinata</taxon>
        <taxon>Testudines</taxon>
        <taxon>Cryptodira</taxon>
        <taxon>Durocryptodira</taxon>
        <taxon>Testudinoidea</taxon>
        <taxon>Testudinidae</taxon>
        <taxon>Gopherus</taxon>
    </lineage>
</organism>
<dbReference type="SMART" id="SM01373">
    <property type="entry name" value="MAGE"/>
    <property type="match status" value="1"/>
</dbReference>
<dbReference type="Proteomes" id="UP000694390">
    <property type="component" value="Unassembled WGS sequence"/>
</dbReference>
<feature type="region of interest" description="Disordered" evidence="1">
    <location>
        <begin position="1"/>
        <end position="25"/>
    </location>
</feature>
<evidence type="ECO:0000256" key="1">
    <source>
        <dbReference type="SAM" id="MobiDB-lite"/>
    </source>
</evidence>
<keyword evidence="4" id="KW-1185">Reference proteome</keyword>
<dbReference type="Gene3D" id="1.10.10.1210">
    <property type="entry name" value="MAGE homology domain, winged helix WH2 motif"/>
    <property type="match status" value="1"/>
</dbReference>
<proteinExistence type="predicted"/>
<dbReference type="FunFam" id="1.10.10.1210:FF:000001">
    <property type="entry name" value="melanoma-associated antigen D1"/>
    <property type="match status" value="1"/>
</dbReference>
<accession>A0A8C4YJI2</accession>
<protein>
    <recommendedName>
        <fullName evidence="2">MAGE domain-containing protein</fullName>
    </recommendedName>
</protein>
<dbReference type="Ensembl" id="ENSGEVT00005027608.1">
    <property type="protein sequence ID" value="ENSGEVP00005026243.1"/>
    <property type="gene ID" value="ENSGEVG00005018448.1"/>
</dbReference>
<evidence type="ECO:0000313" key="4">
    <source>
        <dbReference type="Proteomes" id="UP000694390"/>
    </source>
</evidence>
<dbReference type="GeneTree" id="ENSGT00940000164454"/>
<reference evidence="3" key="2">
    <citation type="submission" date="2025-09" db="UniProtKB">
        <authorList>
            <consortium name="Ensembl"/>
        </authorList>
    </citation>
    <scope>IDENTIFICATION</scope>
</reference>
<dbReference type="GO" id="GO:0005634">
    <property type="term" value="C:nucleus"/>
    <property type="evidence" value="ECO:0007669"/>
    <property type="project" value="TreeGrafter"/>
</dbReference>
<dbReference type="InterPro" id="IPR041899">
    <property type="entry name" value="MAGE_WH2"/>
</dbReference>
<reference evidence="3" key="1">
    <citation type="submission" date="2025-08" db="UniProtKB">
        <authorList>
            <consortium name="Ensembl"/>
        </authorList>
    </citation>
    <scope>IDENTIFICATION</scope>
</reference>
<name>A0A8C4YJI2_9SAUR</name>
<feature type="domain" description="MAGE" evidence="2">
    <location>
        <begin position="153"/>
        <end position="279"/>
    </location>
</feature>
<evidence type="ECO:0000259" key="2">
    <source>
        <dbReference type="PROSITE" id="PS50838"/>
    </source>
</evidence>
<evidence type="ECO:0000313" key="3">
    <source>
        <dbReference type="Ensembl" id="ENSGEVP00005026243.1"/>
    </source>
</evidence>